<keyword evidence="5" id="KW-0747">Spliceosome</keyword>
<dbReference type="PANTHER" id="PTHR11246:SF5">
    <property type="entry name" value="PRE-MRNA-SPLICING FACTOR SYF1"/>
    <property type="match status" value="1"/>
</dbReference>
<sequence>MADENKDERYELQLIEENSLDNWLRYYWYKQSAEGKVCVLRRSVRALPRSYKLWCLYLDHLVEVVGPLCPVQYSEEYGKVCKEFELCLRLLNKLPLIWVRYLEFAMSMAEVTWIRRLFNRALRTLPLTQHHLIWPVFLRFADEVGGLTGGLIYHRYYTYDPFQLELVVEKLQAFKQLSLAAPLFETLINDDSYVSNLGKSPLDLWLEYFSLLTETSTQAKVDQIVSFALVKFPDQQGKLFVQWAMYYIKLRDYTRASIIFEDALKQVSTIKDFTMIYDSFAQFQDKRLSKLVASDDSDPQELDYRIACFEKLMDSRENLLDDVKIRQDVNNVDNWLHKASLTTDLRSKIQIYVDALTKIDPQRATSGLSKIWISYATIYEENNDLETAKTILDKAVKVKFNSPDELSEVWIHWSELELSQDDLPMAIKVMEVATRLNPKIPQLWGFYLDLVESTSDVEATCAIYEQLFTNKMATPLHVINYANFLEENKFFERALSVYAKGVTLFKYPVVFEIWNIYLTKAIQRQLSLERMRDLFDQSLDACPEAKDLYVLYSKYEEENGSIQRSLKIINNSLENVKGWDDKLALFKLAIQLCRDKFGVPTTREWFTKAVESLPPSKCIEVVIEFAKFETSLHELARARHILQHGAMLQSVDKSKDLWEYWNDLEITNGDKQTFKEMLQWKRRATDEFGLSRETKGFINDGRVNENKPEDEQAQQSVENPDAIDIDI</sequence>
<evidence type="ECO:0000256" key="5">
    <source>
        <dbReference type="ARBA" id="ARBA00022728"/>
    </source>
</evidence>
<feature type="domain" description="Pre-mRNA-splicing factor Syf1/CRNKL1-like C-terminal HAT-repeats" evidence="14">
    <location>
        <begin position="361"/>
        <end position="435"/>
    </location>
</feature>
<dbReference type="Pfam" id="PF23220">
    <property type="entry name" value="HAT_Syf1_M"/>
    <property type="match status" value="1"/>
</dbReference>
<dbReference type="Proteomes" id="UP000038830">
    <property type="component" value="Unassembled WGS sequence"/>
</dbReference>
<gene>
    <name evidence="16" type="ORF">BN1211_5137</name>
</gene>
<dbReference type="GO" id="GO:0071007">
    <property type="term" value="C:U2-type catalytic step 2 spliceosome"/>
    <property type="evidence" value="ECO:0007669"/>
    <property type="project" value="TreeGrafter"/>
</dbReference>
<evidence type="ECO:0000256" key="4">
    <source>
        <dbReference type="ARBA" id="ARBA00022664"/>
    </source>
</evidence>
<keyword evidence="8" id="KW-0539">Nucleus</keyword>
<evidence type="ECO:0000259" key="14">
    <source>
        <dbReference type="Pfam" id="PF23231"/>
    </source>
</evidence>
<feature type="domain" description="Pre-mRNA-splicing factor SYF1 central HAT repeats" evidence="13">
    <location>
        <begin position="165"/>
        <end position="359"/>
    </location>
</feature>
<keyword evidence="7" id="KW-0508">mRNA splicing</keyword>
<dbReference type="GO" id="GO:0000974">
    <property type="term" value="C:Prp19 complex"/>
    <property type="evidence" value="ECO:0007669"/>
    <property type="project" value="TreeGrafter"/>
</dbReference>
<dbReference type="GO" id="GO:0000349">
    <property type="term" value="P:generation of catalytic spliceosome for first transesterification step"/>
    <property type="evidence" value="ECO:0007669"/>
    <property type="project" value="TreeGrafter"/>
</dbReference>
<protein>
    <recommendedName>
        <fullName evidence="10">Pre-mRNA-splicing factor SYF1</fullName>
    </recommendedName>
    <alternativeName>
        <fullName evidence="11">Pre-mRNA-splicing factor syf1</fullName>
    </alternativeName>
</protein>
<evidence type="ECO:0000256" key="11">
    <source>
        <dbReference type="ARBA" id="ARBA00067212"/>
    </source>
</evidence>
<accession>A0A0H5CIF7</accession>
<evidence type="ECO:0000256" key="10">
    <source>
        <dbReference type="ARBA" id="ARBA00039472"/>
    </source>
</evidence>
<dbReference type="InterPro" id="IPR045075">
    <property type="entry name" value="Syf1-like"/>
</dbReference>
<dbReference type="SUPFAM" id="SSF48452">
    <property type="entry name" value="TPR-like"/>
    <property type="match status" value="2"/>
</dbReference>
<dbReference type="InterPro" id="IPR003107">
    <property type="entry name" value="HAT"/>
</dbReference>
<dbReference type="InterPro" id="IPR056350">
    <property type="entry name" value="HAT_Syf1_central"/>
</dbReference>
<dbReference type="GO" id="GO:0071014">
    <property type="term" value="C:post-mRNA release spliceosomal complex"/>
    <property type="evidence" value="ECO:0007669"/>
    <property type="project" value="TreeGrafter"/>
</dbReference>
<feature type="domain" description="Pre-mRNA-splicing factor Syf1-like N-terminal HAT-repeats" evidence="15">
    <location>
        <begin position="7"/>
        <end position="161"/>
    </location>
</feature>
<dbReference type="Pfam" id="PF23231">
    <property type="entry name" value="HAT_Syf1_CNRKL1_C"/>
    <property type="match status" value="2"/>
</dbReference>
<feature type="region of interest" description="Disordered" evidence="12">
    <location>
        <begin position="699"/>
        <end position="727"/>
    </location>
</feature>
<evidence type="ECO:0000256" key="2">
    <source>
        <dbReference type="ARBA" id="ARBA00008644"/>
    </source>
</evidence>
<evidence type="ECO:0000256" key="3">
    <source>
        <dbReference type="ARBA" id="ARBA00011524"/>
    </source>
</evidence>
<reference evidence="17" key="1">
    <citation type="journal article" date="2015" name="J. Biotechnol.">
        <title>The structure of the Cyberlindnera jadinii genome and its relation to Candida utilis analyzed by the occurrence of single nucleotide polymorphisms.</title>
        <authorList>
            <person name="Rupp O."/>
            <person name="Brinkrolf K."/>
            <person name="Buerth C."/>
            <person name="Kunigo M."/>
            <person name="Schneider J."/>
            <person name="Jaenicke S."/>
            <person name="Goesmann A."/>
            <person name="Puehler A."/>
            <person name="Jaeger K.-E."/>
            <person name="Ernst J.F."/>
        </authorList>
    </citation>
    <scope>NUCLEOTIDE SEQUENCE [LARGE SCALE GENOMIC DNA]</scope>
    <source>
        <strain evidence="17">ATCC 18201 / CBS 1600 / BCRC 20928 / JCM 3617 / NBRC 0987 / NRRL Y-1542</strain>
    </source>
</reference>
<comment type="subunit">
    <text evidence="3">Associated with the spliceosome.</text>
</comment>
<proteinExistence type="inferred from homology"/>
<dbReference type="SMART" id="SM00386">
    <property type="entry name" value="HAT"/>
    <property type="match status" value="11"/>
</dbReference>
<evidence type="ECO:0000313" key="16">
    <source>
        <dbReference type="EMBL" id="CEP24339.1"/>
    </source>
</evidence>
<dbReference type="AlphaFoldDB" id="A0A0H5CIF7"/>
<evidence type="ECO:0000313" key="17">
    <source>
        <dbReference type="Proteomes" id="UP000038830"/>
    </source>
</evidence>
<comment type="similarity">
    <text evidence="2">Belongs to the crooked-neck family.</text>
</comment>
<evidence type="ECO:0000259" key="15">
    <source>
        <dbReference type="Pfam" id="PF23233"/>
    </source>
</evidence>
<dbReference type="PANTHER" id="PTHR11246">
    <property type="entry name" value="PRE-MRNA SPLICING FACTOR"/>
    <property type="match status" value="1"/>
</dbReference>
<dbReference type="EMBL" id="CDQK01000006">
    <property type="protein sequence ID" value="CEP24339.1"/>
    <property type="molecule type" value="Genomic_DNA"/>
</dbReference>
<organism evidence="16 17">
    <name type="scientific">Cyberlindnera jadinii (strain ATCC 18201 / CBS 1600 / BCRC 20928 / JCM 3617 / NBRC 0987 / NRRL Y-1542)</name>
    <name type="common">Torula yeast</name>
    <name type="synonym">Candida utilis</name>
    <dbReference type="NCBI Taxonomy" id="983966"/>
    <lineage>
        <taxon>Eukaryota</taxon>
        <taxon>Fungi</taxon>
        <taxon>Dikarya</taxon>
        <taxon>Ascomycota</taxon>
        <taxon>Saccharomycotina</taxon>
        <taxon>Saccharomycetes</taxon>
        <taxon>Phaffomycetales</taxon>
        <taxon>Phaffomycetaceae</taxon>
        <taxon>Cyberlindnera</taxon>
    </lineage>
</organism>
<dbReference type="Gene3D" id="1.25.40.10">
    <property type="entry name" value="Tetratricopeptide repeat domain"/>
    <property type="match status" value="4"/>
</dbReference>
<dbReference type="Pfam" id="PF23233">
    <property type="entry name" value="HAT_Syf1_CNRKL1_N"/>
    <property type="match status" value="1"/>
</dbReference>
<keyword evidence="4" id="KW-0507">mRNA processing</keyword>
<evidence type="ECO:0000259" key="13">
    <source>
        <dbReference type="Pfam" id="PF23220"/>
    </source>
</evidence>
<comment type="function">
    <text evidence="9">Involved in pre-mRNA splicing and cell cycle progression.</text>
</comment>
<evidence type="ECO:0000256" key="12">
    <source>
        <dbReference type="SAM" id="MobiDB-lite"/>
    </source>
</evidence>
<dbReference type="InterPro" id="IPR011990">
    <property type="entry name" value="TPR-like_helical_dom_sf"/>
</dbReference>
<dbReference type="InterPro" id="IPR055430">
    <property type="entry name" value="HAT_Syf1_CNRKL1_C"/>
</dbReference>
<dbReference type="FunFam" id="1.25.40.10:FF:000137">
    <property type="entry name" value="Pre-mRNA-splicing factor syf1"/>
    <property type="match status" value="1"/>
</dbReference>
<feature type="domain" description="Pre-mRNA-splicing factor Syf1/CRNKL1-like C-terminal HAT-repeats" evidence="14">
    <location>
        <begin position="441"/>
        <end position="711"/>
    </location>
</feature>
<keyword evidence="6" id="KW-0677">Repeat</keyword>
<evidence type="ECO:0000256" key="9">
    <source>
        <dbReference type="ARBA" id="ARBA00037272"/>
    </source>
</evidence>
<comment type="subcellular location">
    <subcellularLocation>
        <location evidence="1">Nucleus</location>
    </subcellularLocation>
</comment>
<evidence type="ECO:0000256" key="8">
    <source>
        <dbReference type="ARBA" id="ARBA00023242"/>
    </source>
</evidence>
<evidence type="ECO:0000256" key="7">
    <source>
        <dbReference type="ARBA" id="ARBA00023187"/>
    </source>
</evidence>
<evidence type="ECO:0000256" key="6">
    <source>
        <dbReference type="ARBA" id="ARBA00022737"/>
    </source>
</evidence>
<evidence type="ECO:0000256" key="1">
    <source>
        <dbReference type="ARBA" id="ARBA00004123"/>
    </source>
</evidence>
<name>A0A0H5CIF7_CYBJN</name>
<dbReference type="InterPro" id="IPR055433">
    <property type="entry name" value="HAT_Syf1-like_N"/>
</dbReference>